<dbReference type="AlphaFoldDB" id="A0A1F7TYT0"/>
<comment type="pathway">
    <text evidence="7">Carbohydrate degradation; glycolysis; pyruvate from D-glyceraldehyde 3-phosphate: step 2/5.</text>
</comment>
<dbReference type="PANTHER" id="PTHR11406:SF23">
    <property type="entry name" value="PHOSPHOGLYCERATE KINASE 1, CHLOROPLASTIC-RELATED"/>
    <property type="match status" value="1"/>
</dbReference>
<protein>
    <recommendedName>
        <fullName evidence="2 7">Phosphoglycerate kinase</fullName>
        <ecNumber evidence="2 7">2.7.2.3</ecNumber>
    </recommendedName>
</protein>
<keyword evidence="7" id="KW-0963">Cytoplasm</keyword>
<dbReference type="PIRSF" id="PIRSF000724">
    <property type="entry name" value="Pgk"/>
    <property type="match status" value="1"/>
</dbReference>
<evidence type="ECO:0000256" key="3">
    <source>
        <dbReference type="ARBA" id="ARBA00022679"/>
    </source>
</evidence>
<dbReference type="GO" id="GO:0043531">
    <property type="term" value="F:ADP binding"/>
    <property type="evidence" value="ECO:0007669"/>
    <property type="project" value="TreeGrafter"/>
</dbReference>
<proteinExistence type="inferred from homology"/>
<dbReference type="Pfam" id="PF00162">
    <property type="entry name" value="PGK"/>
    <property type="match status" value="1"/>
</dbReference>
<keyword evidence="3 7" id="KW-0808">Transferase</keyword>
<dbReference type="GO" id="GO:0005524">
    <property type="term" value="F:ATP binding"/>
    <property type="evidence" value="ECO:0007669"/>
    <property type="project" value="UniProtKB-KW"/>
</dbReference>
<feature type="binding site" evidence="7 8">
    <location>
        <begin position="342"/>
        <end position="345"/>
    </location>
    <ligand>
        <name>ATP</name>
        <dbReference type="ChEBI" id="CHEBI:30616"/>
    </ligand>
</feature>
<evidence type="ECO:0000256" key="5">
    <source>
        <dbReference type="ARBA" id="ARBA00022777"/>
    </source>
</evidence>
<comment type="caution">
    <text evidence="10">The sequence shown here is derived from an EMBL/GenBank/DDBJ whole genome shotgun (WGS) entry which is preliminary data.</text>
</comment>
<accession>A0A1F7TYT0</accession>
<dbReference type="PANTHER" id="PTHR11406">
    <property type="entry name" value="PHOSPHOGLYCERATE KINASE"/>
    <property type="match status" value="1"/>
</dbReference>
<dbReference type="GO" id="GO:0006094">
    <property type="term" value="P:gluconeogenesis"/>
    <property type="evidence" value="ECO:0007669"/>
    <property type="project" value="TreeGrafter"/>
</dbReference>
<dbReference type="EMBL" id="MGDX01000027">
    <property type="protein sequence ID" value="OGL70704.1"/>
    <property type="molecule type" value="Genomic_DNA"/>
</dbReference>
<comment type="caution">
    <text evidence="7">Lacks conserved residue(s) required for the propagation of feature annotation.</text>
</comment>
<dbReference type="EC" id="2.7.2.3" evidence="2 7"/>
<comment type="subcellular location">
    <subcellularLocation>
        <location evidence="7">Cytoplasm</location>
    </subcellularLocation>
</comment>
<dbReference type="GO" id="GO:0004618">
    <property type="term" value="F:phosphoglycerate kinase activity"/>
    <property type="evidence" value="ECO:0007669"/>
    <property type="project" value="UniProtKB-UniRule"/>
</dbReference>
<feature type="binding site" evidence="7">
    <location>
        <position position="150"/>
    </location>
    <ligand>
        <name>substrate</name>
    </ligand>
</feature>
<dbReference type="STRING" id="1802389.A3C17_01775"/>
<name>A0A1F7TYT0_9BACT</name>
<dbReference type="InterPro" id="IPR036043">
    <property type="entry name" value="Phosphoglycerate_kinase_sf"/>
</dbReference>
<dbReference type="UniPathway" id="UPA00109">
    <property type="reaction ID" value="UER00185"/>
</dbReference>
<dbReference type="GO" id="GO:0005829">
    <property type="term" value="C:cytosol"/>
    <property type="evidence" value="ECO:0007669"/>
    <property type="project" value="TreeGrafter"/>
</dbReference>
<evidence type="ECO:0000256" key="7">
    <source>
        <dbReference type="HAMAP-Rule" id="MF_00145"/>
    </source>
</evidence>
<evidence type="ECO:0000256" key="4">
    <source>
        <dbReference type="ARBA" id="ARBA00022741"/>
    </source>
</evidence>
<feature type="binding site" evidence="7 8">
    <location>
        <position position="200"/>
    </location>
    <ligand>
        <name>ATP</name>
        <dbReference type="ChEBI" id="CHEBI:30616"/>
    </ligand>
</feature>
<keyword evidence="6 7" id="KW-0067">ATP-binding</keyword>
<evidence type="ECO:0000256" key="6">
    <source>
        <dbReference type="ARBA" id="ARBA00022840"/>
    </source>
</evidence>
<dbReference type="Gene3D" id="3.40.50.1260">
    <property type="entry name" value="Phosphoglycerate kinase, N-terminal domain"/>
    <property type="match status" value="2"/>
</dbReference>
<dbReference type="GO" id="GO:0006096">
    <property type="term" value="P:glycolytic process"/>
    <property type="evidence" value="ECO:0007669"/>
    <property type="project" value="UniProtKB-UniRule"/>
</dbReference>
<dbReference type="SUPFAM" id="SSF53748">
    <property type="entry name" value="Phosphoglycerate kinase"/>
    <property type="match status" value="1"/>
</dbReference>
<dbReference type="HAMAP" id="MF_00145">
    <property type="entry name" value="Phosphoglyc_kinase"/>
    <property type="match status" value="1"/>
</dbReference>
<reference evidence="10 11" key="1">
    <citation type="journal article" date="2016" name="Nat. Commun.">
        <title>Thousands of microbial genomes shed light on interconnected biogeochemical processes in an aquifer system.</title>
        <authorList>
            <person name="Anantharaman K."/>
            <person name="Brown C.T."/>
            <person name="Hug L.A."/>
            <person name="Sharon I."/>
            <person name="Castelle C.J."/>
            <person name="Probst A.J."/>
            <person name="Thomas B.C."/>
            <person name="Singh A."/>
            <person name="Wilkins M.J."/>
            <person name="Karaoz U."/>
            <person name="Brodie E.L."/>
            <person name="Williams K.H."/>
            <person name="Hubbard S.S."/>
            <person name="Banfield J.F."/>
        </authorList>
    </citation>
    <scope>NUCLEOTIDE SEQUENCE [LARGE SCALE GENOMIC DNA]</scope>
</reference>
<feature type="binding site" evidence="7">
    <location>
        <begin position="58"/>
        <end position="61"/>
    </location>
    <ligand>
        <name>substrate</name>
    </ligand>
</feature>
<feature type="binding site" evidence="7">
    <location>
        <position position="35"/>
    </location>
    <ligand>
        <name>substrate</name>
    </ligand>
</feature>
<evidence type="ECO:0000313" key="10">
    <source>
        <dbReference type="EMBL" id="OGL70704.1"/>
    </source>
</evidence>
<sequence length="387" mass="41838">MYPSVKNADVAGRRVLCRVDMDVPVRDGAVVSSPRLQAMLEMVSFLQERRARVILMGHRGRPNGPDAALSTKPVCAWLAGRLPKGMVRFLPFDDYGVLVEEVHAMANGDVLVLENLRFHPAEEQNDSVFAKQLADLAQLYVNDAFATSHRAHASMVGVPMLMGGYIGLHMERELEALQVVREASRRPFVVIIGGAKISSKLEAMEAFLQSADRVFVGGAIATTFFAAQGLNVGASFMMKEEVTDAKRMIESDRLQLPTDVVLKSRHGYRTASPGDLRDNEEIVDIGVSSVRAIQDAVQKADMFVWNGPVGVVEDARSRAGTDAVAHIVARRSRTKAFGVVGGGDTLDVIETLGIADLYDFVSTGGGAMLKYVGGGVLPALEALKKNT</sequence>
<keyword evidence="5 7" id="KW-0418">Kinase</keyword>
<evidence type="ECO:0000256" key="9">
    <source>
        <dbReference type="RuleBase" id="RU000532"/>
    </source>
</evidence>
<feature type="binding site" evidence="7">
    <location>
        <position position="117"/>
    </location>
    <ligand>
        <name>substrate</name>
    </ligand>
</feature>
<gene>
    <name evidence="7" type="primary">pgk</name>
    <name evidence="10" type="ORF">A3C17_01775</name>
</gene>
<dbReference type="Proteomes" id="UP000177097">
    <property type="component" value="Unassembled WGS sequence"/>
</dbReference>
<organism evidence="10 11">
    <name type="scientific">Candidatus Uhrbacteria bacterium RIFCSPHIGHO2_02_FULL_53_13</name>
    <dbReference type="NCBI Taxonomy" id="1802389"/>
    <lineage>
        <taxon>Bacteria</taxon>
        <taxon>Candidatus Uhriibacteriota</taxon>
    </lineage>
</organism>
<feature type="binding site" evidence="7 8">
    <location>
        <position position="313"/>
    </location>
    <ligand>
        <name>ATP</name>
        <dbReference type="ChEBI" id="CHEBI:30616"/>
    </ligand>
</feature>
<evidence type="ECO:0000256" key="8">
    <source>
        <dbReference type="PIRSR" id="PIRSR000724-2"/>
    </source>
</evidence>
<evidence type="ECO:0000256" key="2">
    <source>
        <dbReference type="ARBA" id="ARBA00013061"/>
    </source>
</evidence>
<dbReference type="PRINTS" id="PR00477">
    <property type="entry name" value="PHGLYCKINASE"/>
</dbReference>
<comment type="subunit">
    <text evidence="7">Monomer.</text>
</comment>
<comment type="similarity">
    <text evidence="7 9">Belongs to the phosphoglycerate kinase family.</text>
</comment>
<keyword evidence="4 7" id="KW-0547">Nucleotide-binding</keyword>
<dbReference type="InterPro" id="IPR001576">
    <property type="entry name" value="Phosphoglycerate_kinase"/>
</dbReference>
<comment type="catalytic activity">
    <reaction evidence="1 7 9">
        <text>(2R)-3-phosphoglycerate + ATP = (2R)-3-phospho-glyceroyl phosphate + ADP</text>
        <dbReference type="Rhea" id="RHEA:14801"/>
        <dbReference type="ChEBI" id="CHEBI:30616"/>
        <dbReference type="ChEBI" id="CHEBI:57604"/>
        <dbReference type="ChEBI" id="CHEBI:58272"/>
        <dbReference type="ChEBI" id="CHEBI:456216"/>
        <dbReference type="EC" id="2.7.2.3"/>
    </reaction>
</comment>
<keyword evidence="7" id="KW-0324">Glycolysis</keyword>
<evidence type="ECO:0000256" key="1">
    <source>
        <dbReference type="ARBA" id="ARBA00000642"/>
    </source>
</evidence>
<dbReference type="InterPro" id="IPR015824">
    <property type="entry name" value="Phosphoglycerate_kinase_N"/>
</dbReference>
<evidence type="ECO:0000313" key="11">
    <source>
        <dbReference type="Proteomes" id="UP000177097"/>
    </source>
</evidence>